<feature type="compositionally biased region" description="Basic and acidic residues" evidence="1">
    <location>
        <begin position="102"/>
        <end position="119"/>
    </location>
</feature>
<evidence type="ECO:0000313" key="4">
    <source>
        <dbReference type="WBParaSite" id="TASK_0000709001-mRNA-1"/>
    </source>
</evidence>
<feature type="compositionally biased region" description="Low complexity" evidence="1">
    <location>
        <begin position="242"/>
        <end position="275"/>
    </location>
</feature>
<feature type="compositionally biased region" description="Basic and acidic residues" evidence="1">
    <location>
        <begin position="127"/>
        <end position="148"/>
    </location>
</feature>
<dbReference type="AlphaFoldDB" id="A0A0R3W9G4"/>
<gene>
    <name evidence="2" type="ORF">TASK_LOCUS7091</name>
</gene>
<protein>
    <submittedName>
        <fullName evidence="4">Neurofilament heavy polypeptide-like</fullName>
    </submittedName>
</protein>
<evidence type="ECO:0000256" key="1">
    <source>
        <dbReference type="SAM" id="MobiDB-lite"/>
    </source>
</evidence>
<feature type="region of interest" description="Disordered" evidence="1">
    <location>
        <begin position="100"/>
        <end position="155"/>
    </location>
</feature>
<proteinExistence type="predicted"/>
<evidence type="ECO:0000313" key="3">
    <source>
        <dbReference type="Proteomes" id="UP000282613"/>
    </source>
</evidence>
<reference evidence="2 3" key="2">
    <citation type="submission" date="2018-11" db="EMBL/GenBank/DDBJ databases">
        <authorList>
            <consortium name="Pathogen Informatics"/>
        </authorList>
    </citation>
    <scope>NUCLEOTIDE SEQUENCE [LARGE SCALE GENOMIC DNA]</scope>
</reference>
<reference evidence="4" key="1">
    <citation type="submission" date="2017-02" db="UniProtKB">
        <authorList>
            <consortium name="WormBaseParasite"/>
        </authorList>
    </citation>
    <scope>IDENTIFICATION</scope>
</reference>
<name>A0A0R3W9G4_TAEAS</name>
<dbReference type="EMBL" id="UYRS01018574">
    <property type="protein sequence ID" value="VDK37854.1"/>
    <property type="molecule type" value="Genomic_DNA"/>
</dbReference>
<accession>A0A0R3W9G4</accession>
<dbReference type="WBParaSite" id="TASK_0000709001-mRNA-1">
    <property type="protein sequence ID" value="TASK_0000709001-mRNA-1"/>
    <property type="gene ID" value="TASK_0000709001"/>
</dbReference>
<sequence length="337" mass="36781">MGKVKNKERRSLQHPDQATTDDNEVTNSSTGAVKPQEKVMNVGVPTKTQKKRKIDVKRNQDSNDSANTSTEIEPPAKRLALPIAVRNDVTTVTMSVSVTARKGADKQKNEERFSSREQQLRTVLTRLGEKRTITEADDENKLEQEPPSKKLALVQEKGLTVVAKNQRNMNSRGETNAAIPKTLSTVAAIKHLEKAKKKESSGSSGWSSKIKVERKEECIELSDSSSEEEGALKKPTAAVSNKPTPVVLKKPSPVVSNKPTPVVSKKPTPVVSKKPVAVKRKKESSESSDSSSKEEGAVKKPTPVMLKKLTPVVSKKPVAVEMNEECIELSDSSSEDV</sequence>
<keyword evidence="3" id="KW-1185">Reference proteome</keyword>
<feature type="region of interest" description="Disordered" evidence="1">
    <location>
        <begin position="1"/>
        <end position="74"/>
    </location>
</feature>
<dbReference type="Proteomes" id="UP000282613">
    <property type="component" value="Unassembled WGS sequence"/>
</dbReference>
<feature type="compositionally biased region" description="Polar residues" evidence="1">
    <location>
        <begin position="62"/>
        <end position="71"/>
    </location>
</feature>
<evidence type="ECO:0000313" key="2">
    <source>
        <dbReference type="EMBL" id="VDK37854.1"/>
    </source>
</evidence>
<feature type="region of interest" description="Disordered" evidence="1">
    <location>
        <begin position="193"/>
        <end position="305"/>
    </location>
</feature>
<organism evidence="4">
    <name type="scientific">Taenia asiatica</name>
    <name type="common">Asian tapeworm</name>
    <dbReference type="NCBI Taxonomy" id="60517"/>
    <lineage>
        <taxon>Eukaryota</taxon>
        <taxon>Metazoa</taxon>
        <taxon>Spiralia</taxon>
        <taxon>Lophotrochozoa</taxon>
        <taxon>Platyhelminthes</taxon>
        <taxon>Cestoda</taxon>
        <taxon>Eucestoda</taxon>
        <taxon>Cyclophyllidea</taxon>
        <taxon>Taeniidae</taxon>
        <taxon>Taenia</taxon>
    </lineage>
</organism>